<feature type="region of interest" description="Disordered" evidence="1">
    <location>
        <begin position="1"/>
        <end position="81"/>
    </location>
</feature>
<sequence>MSAGDLPFGKVQWERTGARSATSSADSDGDQRMTDDSEDDSDETDVEDEEEYETDSGEDEDDNSHEVPDKLDNGESDPAKMIANLQQANAETLARDIERGSSTTEVKARYVCQLRNAASNARASWAREMQSELEVAEQYRVAMIQVLQEEIRC</sequence>
<evidence type="ECO:0000256" key="1">
    <source>
        <dbReference type="SAM" id="MobiDB-lite"/>
    </source>
</evidence>
<reference evidence="2 3" key="1">
    <citation type="submission" date="2024-02" db="EMBL/GenBank/DDBJ databases">
        <title>De novo assembly and annotation of 12 fungi associated with fruit tree decline syndrome in Ontario, Canada.</title>
        <authorList>
            <person name="Sulman M."/>
            <person name="Ellouze W."/>
            <person name="Ilyukhin E."/>
        </authorList>
    </citation>
    <scope>NUCLEOTIDE SEQUENCE [LARGE SCALE GENOMIC DNA]</scope>
    <source>
        <strain evidence="2 3">M1-105</strain>
    </source>
</reference>
<protein>
    <submittedName>
        <fullName evidence="2">Uncharacterized protein</fullName>
    </submittedName>
</protein>
<organism evidence="2 3">
    <name type="scientific">Neofusicoccum ribis</name>
    <dbReference type="NCBI Taxonomy" id="45134"/>
    <lineage>
        <taxon>Eukaryota</taxon>
        <taxon>Fungi</taxon>
        <taxon>Dikarya</taxon>
        <taxon>Ascomycota</taxon>
        <taxon>Pezizomycotina</taxon>
        <taxon>Dothideomycetes</taxon>
        <taxon>Dothideomycetes incertae sedis</taxon>
        <taxon>Botryosphaeriales</taxon>
        <taxon>Botryosphaeriaceae</taxon>
        <taxon>Neofusicoccum</taxon>
    </lineage>
</organism>
<feature type="compositionally biased region" description="Basic and acidic residues" evidence="1">
    <location>
        <begin position="64"/>
        <end position="73"/>
    </location>
</feature>
<gene>
    <name evidence="2" type="ORF">SLS56_007348</name>
</gene>
<keyword evidence="3" id="KW-1185">Reference proteome</keyword>
<name>A0ABR3SPP2_9PEZI</name>
<accession>A0ABR3SPP2</accession>
<evidence type="ECO:0000313" key="3">
    <source>
        <dbReference type="Proteomes" id="UP001521116"/>
    </source>
</evidence>
<dbReference type="EMBL" id="JAJVDC020000095">
    <property type="protein sequence ID" value="KAL1625455.1"/>
    <property type="molecule type" value="Genomic_DNA"/>
</dbReference>
<dbReference type="Proteomes" id="UP001521116">
    <property type="component" value="Unassembled WGS sequence"/>
</dbReference>
<comment type="caution">
    <text evidence="2">The sequence shown here is derived from an EMBL/GenBank/DDBJ whole genome shotgun (WGS) entry which is preliminary data.</text>
</comment>
<proteinExistence type="predicted"/>
<evidence type="ECO:0000313" key="2">
    <source>
        <dbReference type="EMBL" id="KAL1625455.1"/>
    </source>
</evidence>
<feature type="compositionally biased region" description="Acidic residues" evidence="1">
    <location>
        <begin position="36"/>
        <end position="63"/>
    </location>
</feature>